<keyword evidence="1" id="KW-0808">Transferase</keyword>
<dbReference type="GO" id="GO:0005524">
    <property type="term" value="F:ATP binding"/>
    <property type="evidence" value="ECO:0007669"/>
    <property type="project" value="UniProtKB-KW"/>
</dbReference>
<dbReference type="RefSeq" id="WP_229878364.1">
    <property type="nucleotide sequence ID" value="NZ_BMTL01000027.1"/>
</dbReference>
<organism evidence="3 4">
    <name type="scientific">Streptomyces humidus</name>
    <dbReference type="NCBI Taxonomy" id="52259"/>
    <lineage>
        <taxon>Bacteria</taxon>
        <taxon>Bacillati</taxon>
        <taxon>Actinomycetota</taxon>
        <taxon>Actinomycetes</taxon>
        <taxon>Kitasatosporales</taxon>
        <taxon>Streptomycetaceae</taxon>
        <taxon>Streptomyces</taxon>
    </lineage>
</organism>
<keyword evidence="4" id="KW-1185">Reference proteome</keyword>
<keyword evidence="3" id="KW-0067">ATP-binding</keyword>
<dbReference type="Proteomes" id="UP000606194">
    <property type="component" value="Unassembled WGS sequence"/>
</dbReference>
<dbReference type="InterPro" id="IPR003594">
    <property type="entry name" value="HATPase_dom"/>
</dbReference>
<sequence length="149" mass="15677">MAPVPPDQGSSSPDGAPAETTVALDGKDGCIARARQLTGEFLTHVQRREGLTVSARAMDLSQLVVSELVTNALRHAPGPVLLQLRIAGAAVEIVVWDSDPVLPAPRAPDPTRVGQHGLEIVRAVADAFAVTREPIGKRIVARLGLTEGR</sequence>
<dbReference type="Gene3D" id="3.30.565.10">
    <property type="entry name" value="Histidine kinase-like ATPase, C-terminal domain"/>
    <property type="match status" value="1"/>
</dbReference>
<evidence type="ECO:0000313" key="4">
    <source>
        <dbReference type="Proteomes" id="UP000606194"/>
    </source>
</evidence>
<dbReference type="CDD" id="cd16936">
    <property type="entry name" value="HATPase_RsbW-like"/>
    <property type="match status" value="1"/>
</dbReference>
<gene>
    <name evidence="3" type="ORF">GCM10010269_58040</name>
</gene>
<dbReference type="AlphaFoldDB" id="A0A918L5S0"/>
<dbReference type="PANTHER" id="PTHR35526:SF3">
    <property type="entry name" value="ANTI-SIGMA-F FACTOR RSBW"/>
    <property type="match status" value="1"/>
</dbReference>
<dbReference type="InterPro" id="IPR036890">
    <property type="entry name" value="HATPase_C_sf"/>
</dbReference>
<keyword evidence="3" id="KW-0547">Nucleotide-binding</keyword>
<evidence type="ECO:0000259" key="2">
    <source>
        <dbReference type="Pfam" id="PF13581"/>
    </source>
</evidence>
<dbReference type="Pfam" id="PF13581">
    <property type="entry name" value="HATPase_c_2"/>
    <property type="match status" value="1"/>
</dbReference>
<evidence type="ECO:0000313" key="3">
    <source>
        <dbReference type="EMBL" id="GGS11343.1"/>
    </source>
</evidence>
<keyword evidence="1" id="KW-0418">Kinase</keyword>
<protein>
    <submittedName>
        <fullName evidence="3">ATP-binding protein</fullName>
    </submittedName>
</protein>
<name>A0A918L5S0_9ACTN</name>
<dbReference type="EMBL" id="BMTL01000027">
    <property type="protein sequence ID" value="GGS11343.1"/>
    <property type="molecule type" value="Genomic_DNA"/>
</dbReference>
<keyword evidence="1" id="KW-0723">Serine/threonine-protein kinase</keyword>
<proteinExistence type="predicted"/>
<reference evidence="3" key="2">
    <citation type="submission" date="2020-09" db="EMBL/GenBank/DDBJ databases">
        <authorList>
            <person name="Sun Q."/>
            <person name="Ohkuma M."/>
        </authorList>
    </citation>
    <scope>NUCLEOTIDE SEQUENCE</scope>
    <source>
        <strain evidence="3">JCM 4386</strain>
    </source>
</reference>
<dbReference type="SUPFAM" id="SSF55874">
    <property type="entry name" value="ATPase domain of HSP90 chaperone/DNA topoisomerase II/histidine kinase"/>
    <property type="match status" value="1"/>
</dbReference>
<dbReference type="GO" id="GO:0004674">
    <property type="term" value="F:protein serine/threonine kinase activity"/>
    <property type="evidence" value="ECO:0007669"/>
    <property type="project" value="UniProtKB-KW"/>
</dbReference>
<reference evidence="3" key="1">
    <citation type="journal article" date="2014" name="Int. J. Syst. Evol. Microbiol.">
        <title>Complete genome sequence of Corynebacterium casei LMG S-19264T (=DSM 44701T), isolated from a smear-ripened cheese.</title>
        <authorList>
            <consortium name="US DOE Joint Genome Institute (JGI-PGF)"/>
            <person name="Walter F."/>
            <person name="Albersmeier A."/>
            <person name="Kalinowski J."/>
            <person name="Ruckert C."/>
        </authorList>
    </citation>
    <scope>NUCLEOTIDE SEQUENCE</scope>
    <source>
        <strain evidence="3">JCM 4386</strain>
    </source>
</reference>
<dbReference type="PANTHER" id="PTHR35526">
    <property type="entry name" value="ANTI-SIGMA-F FACTOR RSBW-RELATED"/>
    <property type="match status" value="1"/>
</dbReference>
<feature type="domain" description="Histidine kinase/HSP90-like ATPase" evidence="2">
    <location>
        <begin position="40"/>
        <end position="141"/>
    </location>
</feature>
<dbReference type="InterPro" id="IPR050267">
    <property type="entry name" value="Anti-sigma-factor_SerPK"/>
</dbReference>
<accession>A0A918L5S0</accession>
<evidence type="ECO:0000256" key="1">
    <source>
        <dbReference type="ARBA" id="ARBA00022527"/>
    </source>
</evidence>
<comment type="caution">
    <text evidence="3">The sequence shown here is derived from an EMBL/GenBank/DDBJ whole genome shotgun (WGS) entry which is preliminary data.</text>
</comment>